<gene>
    <name evidence="1" type="ORF">PSYJA_47098</name>
</gene>
<dbReference type="AlphaFoldDB" id="F3G1A0"/>
<sequence length="33" mass="3882">GARDYMVPSRTHPGSFFAAMDDPAPQIYRFFFW</sequence>
<accession>F3G1A0</accession>
<evidence type="ECO:0000313" key="2">
    <source>
        <dbReference type="Proteomes" id="UP000004471"/>
    </source>
</evidence>
<dbReference type="EMBL" id="AEAH01004608">
    <property type="protein sequence ID" value="EGH36242.1"/>
    <property type="molecule type" value="Genomic_DNA"/>
</dbReference>
<dbReference type="Proteomes" id="UP000004471">
    <property type="component" value="Unassembled WGS sequence"/>
</dbReference>
<reference evidence="1 2" key="1">
    <citation type="journal article" date="2011" name="PLoS Pathog.">
        <title>Dynamic evolution of pathogenicity revealed by sequencing and comparative genomics of 19 Pseudomonas syringae isolates.</title>
        <authorList>
            <person name="Baltrus D.A."/>
            <person name="Nishimura M.T."/>
            <person name="Romanchuk A."/>
            <person name="Chang J.H."/>
            <person name="Mukhtar M.S."/>
            <person name="Cherkis K."/>
            <person name="Roach J."/>
            <person name="Grant S.R."/>
            <person name="Jones C.D."/>
            <person name="Dangl J.L."/>
        </authorList>
    </citation>
    <scope>NUCLEOTIDE SEQUENCE [LARGE SCALE GENOMIC DNA]</scope>
    <source>
        <strain evidence="2">M301072PT</strain>
    </source>
</reference>
<proteinExistence type="predicted"/>
<feature type="non-terminal residue" evidence="1">
    <location>
        <position position="1"/>
    </location>
</feature>
<feature type="non-terminal residue" evidence="1">
    <location>
        <position position="33"/>
    </location>
</feature>
<protein>
    <submittedName>
        <fullName evidence="1">Uncharacterized protein</fullName>
    </submittedName>
</protein>
<comment type="caution">
    <text evidence="1">The sequence shown here is derived from an EMBL/GenBank/DDBJ whole genome shotgun (WGS) entry which is preliminary data.</text>
</comment>
<dbReference type="HOGENOM" id="CLU_3386499_0_0_6"/>
<organism evidence="1 2">
    <name type="scientific">Pseudomonas syringae pv. japonica str. M301072</name>
    <dbReference type="NCBI Taxonomy" id="629262"/>
    <lineage>
        <taxon>Bacteria</taxon>
        <taxon>Pseudomonadati</taxon>
        <taxon>Pseudomonadota</taxon>
        <taxon>Gammaproteobacteria</taxon>
        <taxon>Pseudomonadales</taxon>
        <taxon>Pseudomonadaceae</taxon>
        <taxon>Pseudomonas</taxon>
        <taxon>Pseudomonas syringae</taxon>
    </lineage>
</organism>
<name>F3G1A0_PSESX</name>
<evidence type="ECO:0000313" key="1">
    <source>
        <dbReference type="EMBL" id="EGH36242.1"/>
    </source>
</evidence>